<proteinExistence type="predicted"/>
<name>A0A0L0ETU1_9GAMM</name>
<dbReference type="Proteomes" id="UP000036850">
    <property type="component" value="Unassembled WGS sequence"/>
</dbReference>
<reference evidence="2" key="1">
    <citation type="submission" date="2015-07" db="EMBL/GenBank/DDBJ databases">
        <title>Draft genome sequence of a Pseudoalteromonas rubra strain, OCN096, isolated from Kaneohe Bay, Oahu, Hawaii.</title>
        <authorList>
            <person name="Beurmann S."/>
            <person name="Ushijima B."/>
            <person name="Belcaid M."/>
            <person name="Callahan S.M."/>
            <person name="Aeby G.S."/>
        </authorList>
    </citation>
    <scope>NUCLEOTIDE SEQUENCE [LARGE SCALE GENOMIC DNA]</scope>
    <source>
        <strain evidence="2">OCN096</strain>
    </source>
</reference>
<dbReference type="PROSITE" id="PS51257">
    <property type="entry name" value="PROKAR_LIPOPROTEIN"/>
    <property type="match status" value="1"/>
</dbReference>
<dbReference type="AlphaFoldDB" id="A0A0L0ETU1"/>
<evidence type="ECO:0000313" key="1">
    <source>
        <dbReference type="EMBL" id="KNC67902.1"/>
    </source>
</evidence>
<protein>
    <submittedName>
        <fullName evidence="1">Uncharacterized protein</fullName>
    </submittedName>
</protein>
<dbReference type="PATRIC" id="fig|43658.6.peg.4502"/>
<sequence>MKLASSLIVTGIIACSLWGVALLQPMPVRAISSVQHTFTDKAPSEASAAQGSITESTQHEKPLIVLNKLVISGTTAVMPTSQVQQLWQDFNADTSLNRRLTKQPKAVYVFYRDFSANFEQSTITIGYSVDALSSADKSVTLSAASYERLLPRKNHNTQDIADAWKNIDYRRPINRVIEIHYLSKSSAVLSSELLVEYGD</sequence>
<evidence type="ECO:0000313" key="2">
    <source>
        <dbReference type="Proteomes" id="UP000036850"/>
    </source>
</evidence>
<dbReference type="Gene3D" id="3.20.80.10">
    <property type="entry name" value="Regulatory factor, effector binding domain"/>
    <property type="match status" value="1"/>
</dbReference>
<dbReference type="OrthoDB" id="5870161at2"/>
<gene>
    <name evidence="1" type="ORF">AC626_07970</name>
</gene>
<accession>A0A0L0ETU1</accession>
<comment type="caution">
    <text evidence="1">The sequence shown here is derived from an EMBL/GenBank/DDBJ whole genome shotgun (WGS) entry which is preliminary data.</text>
</comment>
<organism evidence="1 2">
    <name type="scientific">Pseudoalteromonas rubra</name>
    <dbReference type="NCBI Taxonomy" id="43658"/>
    <lineage>
        <taxon>Bacteria</taxon>
        <taxon>Pseudomonadati</taxon>
        <taxon>Pseudomonadota</taxon>
        <taxon>Gammaproteobacteria</taxon>
        <taxon>Alteromonadales</taxon>
        <taxon>Pseudoalteromonadaceae</taxon>
        <taxon>Pseudoalteromonas</taxon>
    </lineage>
</organism>
<dbReference type="EMBL" id="LFZX01000044">
    <property type="protein sequence ID" value="KNC67902.1"/>
    <property type="molecule type" value="Genomic_DNA"/>
</dbReference>
<dbReference type="InterPro" id="IPR011256">
    <property type="entry name" value="Reg_factor_effector_dom_sf"/>
</dbReference>